<keyword evidence="5" id="KW-0520">NAD</keyword>
<dbReference type="InterPro" id="IPR002745">
    <property type="entry name" value="Ptrans_KptA/Tpt1"/>
</dbReference>
<dbReference type="Gene3D" id="1.10.10.970">
    <property type="entry name" value="RNA 2'-phosphotransferase, Tpt1/KptA family, N-terminal domain"/>
    <property type="match status" value="1"/>
</dbReference>
<dbReference type="InterPro" id="IPR042081">
    <property type="entry name" value="RNA_2'-PTrans_C"/>
</dbReference>
<keyword evidence="4" id="KW-0808">Transferase</keyword>
<dbReference type="PANTHER" id="PTHR12684">
    <property type="entry name" value="PUTATIVE PHOSPHOTRANSFERASE"/>
    <property type="match status" value="1"/>
</dbReference>
<keyword evidence="9" id="KW-1185">Reference proteome</keyword>
<dbReference type="GO" id="GO:0006388">
    <property type="term" value="P:tRNA splicing, via endonucleolytic cleavage and ligation"/>
    <property type="evidence" value="ECO:0007669"/>
    <property type="project" value="TreeGrafter"/>
</dbReference>
<evidence type="ECO:0000256" key="2">
    <source>
        <dbReference type="ARBA" id="ARBA00009836"/>
    </source>
</evidence>
<dbReference type="InterPro" id="IPR042080">
    <property type="entry name" value="RNA_2'-PTrans_N"/>
</dbReference>
<sequence>MQEDAPLEPGSCVNASGDHAERSRDQARQWKKERKLQAQRKAEAGKQTDKEPSGKPKSARAIDPYVQLSKALAYLLRHGAEKEHLDVRDDGYIRADTVLLRPKIHKVLIPLQDGMRAPGLEDVRAIVDGNDKKRFELASGSETGPGEGPYTWIRAVQGHSLRQVTELDHTPLTLDNVDKYLACMDEMYYAIHGTDTDAWDAIQESGALRRMTRNHIHLARGLPGASGVISGMRKSCTRLLYVNVSAAMRDGIPFVVSSNGVILTPGQRGELPLAYVTQVHDEKGSGVWP</sequence>
<dbReference type="STRING" id="2020962.A0A2N1JF45"/>
<comment type="function">
    <text evidence="1">Catalyzes the last step of tRNA splicing, the transfer of the splice junction 2'-phosphate from ligated tRNA to NAD to produce ADP-ribose 1''-2'' cyclic phosphate.</text>
</comment>
<dbReference type="OrthoDB" id="419694at2759"/>
<evidence type="ECO:0000256" key="7">
    <source>
        <dbReference type="SAM" id="MobiDB-lite"/>
    </source>
</evidence>
<dbReference type="AlphaFoldDB" id="A0A2N1JF45"/>
<name>A0A2N1JF45_9BASI</name>
<evidence type="ECO:0000256" key="5">
    <source>
        <dbReference type="ARBA" id="ARBA00023027"/>
    </source>
</evidence>
<comment type="similarity">
    <text evidence="2">Belongs to the KptA/TPT1 family.</text>
</comment>
<evidence type="ECO:0000313" key="8">
    <source>
        <dbReference type="EMBL" id="PKI85169.1"/>
    </source>
</evidence>
<dbReference type="EMBL" id="KZ454988">
    <property type="protein sequence ID" value="PKI85169.1"/>
    <property type="molecule type" value="Genomic_DNA"/>
</dbReference>
<evidence type="ECO:0000256" key="3">
    <source>
        <dbReference type="ARBA" id="ARBA00012007"/>
    </source>
</evidence>
<feature type="compositionally biased region" description="Basic and acidic residues" evidence="7">
    <location>
        <begin position="18"/>
        <end position="30"/>
    </location>
</feature>
<evidence type="ECO:0000313" key="9">
    <source>
        <dbReference type="Proteomes" id="UP000232875"/>
    </source>
</evidence>
<feature type="region of interest" description="Disordered" evidence="7">
    <location>
        <begin position="1"/>
        <end position="62"/>
    </location>
</feature>
<dbReference type="Pfam" id="PF01885">
    <property type="entry name" value="PTS_2-RNA"/>
    <property type="match status" value="1"/>
</dbReference>
<evidence type="ECO:0000256" key="6">
    <source>
        <dbReference type="ARBA" id="ARBA00047949"/>
    </source>
</evidence>
<evidence type="ECO:0000256" key="4">
    <source>
        <dbReference type="ARBA" id="ARBA00022679"/>
    </source>
</evidence>
<organism evidence="8 9">
    <name type="scientific">Malassezia vespertilionis</name>
    <dbReference type="NCBI Taxonomy" id="2020962"/>
    <lineage>
        <taxon>Eukaryota</taxon>
        <taxon>Fungi</taxon>
        <taxon>Dikarya</taxon>
        <taxon>Basidiomycota</taxon>
        <taxon>Ustilaginomycotina</taxon>
        <taxon>Malasseziomycetes</taxon>
        <taxon>Malasseziales</taxon>
        <taxon>Malasseziaceae</taxon>
        <taxon>Malassezia</taxon>
    </lineage>
</organism>
<dbReference type="EC" id="2.7.1.160" evidence="3"/>
<evidence type="ECO:0000256" key="1">
    <source>
        <dbReference type="ARBA" id="ARBA00003343"/>
    </source>
</evidence>
<dbReference type="Gene3D" id="3.20.170.30">
    <property type="match status" value="1"/>
</dbReference>
<dbReference type="Proteomes" id="UP000232875">
    <property type="component" value="Unassembled WGS sequence"/>
</dbReference>
<proteinExistence type="inferred from homology"/>
<dbReference type="GO" id="GO:0000215">
    <property type="term" value="F:tRNA 2'-phosphotransferase activity"/>
    <property type="evidence" value="ECO:0007669"/>
    <property type="project" value="UniProtKB-EC"/>
</dbReference>
<dbReference type="PANTHER" id="PTHR12684:SF2">
    <property type="entry name" value="TRNA 2'-PHOSPHOTRANSFERASE 1"/>
    <property type="match status" value="1"/>
</dbReference>
<dbReference type="SUPFAM" id="SSF56399">
    <property type="entry name" value="ADP-ribosylation"/>
    <property type="match status" value="1"/>
</dbReference>
<accession>A0A2N1JF45</accession>
<comment type="catalytic activity">
    <reaction evidence="6">
        <text>2'-phospho-[ligated tRNA] + NAD(+) = mature tRNA + ADP-alpha-D-ribose 1'',2''-cyclic phosphate + nicotinamide</text>
        <dbReference type="Rhea" id="RHEA:23324"/>
        <dbReference type="Rhea" id="RHEA-COMP:11106"/>
        <dbReference type="Rhea" id="RHEA-COMP:11107"/>
        <dbReference type="ChEBI" id="CHEBI:17154"/>
        <dbReference type="ChEBI" id="CHEBI:57540"/>
        <dbReference type="ChEBI" id="CHEBI:76596"/>
        <dbReference type="ChEBI" id="CHEBI:82883"/>
        <dbReference type="ChEBI" id="CHEBI:85027"/>
        <dbReference type="EC" id="2.7.1.160"/>
    </reaction>
</comment>
<protein>
    <recommendedName>
        <fullName evidence="3">2'-phosphotransferase</fullName>
        <ecNumber evidence="3">2.7.1.160</ecNumber>
    </recommendedName>
</protein>
<reference evidence="8 9" key="1">
    <citation type="submission" date="2017-10" db="EMBL/GenBank/DDBJ databases">
        <title>A novel species of cold-tolerant Malassezia isolated from bats.</title>
        <authorList>
            <person name="Lorch J.M."/>
            <person name="Palmer J.M."/>
            <person name="Vanderwolf K.J."/>
            <person name="Schmidt K.Z."/>
            <person name="Verant M.L."/>
            <person name="Weller T.J."/>
            <person name="Blehert D.S."/>
        </authorList>
    </citation>
    <scope>NUCLEOTIDE SEQUENCE [LARGE SCALE GENOMIC DNA]</scope>
    <source>
        <strain evidence="8 9">NWHC:44797-103</strain>
    </source>
</reference>
<gene>
    <name evidence="8" type="ORF">MVES_000762</name>
</gene>
<feature type="compositionally biased region" description="Basic and acidic residues" evidence="7">
    <location>
        <begin position="40"/>
        <end position="54"/>
    </location>
</feature>